<name>A0A3M7P9S3_BRAPC</name>
<reference evidence="2 3" key="1">
    <citation type="journal article" date="2018" name="Sci. Rep.">
        <title>Genomic signatures of local adaptation to the degree of environmental predictability in rotifers.</title>
        <authorList>
            <person name="Franch-Gras L."/>
            <person name="Hahn C."/>
            <person name="Garcia-Roger E.M."/>
            <person name="Carmona M.J."/>
            <person name="Serra M."/>
            <person name="Gomez A."/>
        </authorList>
    </citation>
    <scope>NUCLEOTIDE SEQUENCE [LARGE SCALE GENOMIC DNA]</scope>
    <source>
        <strain evidence="2">HYR1</strain>
    </source>
</reference>
<dbReference type="EMBL" id="REGN01012409">
    <property type="protein sequence ID" value="RMZ95464.1"/>
    <property type="molecule type" value="Genomic_DNA"/>
</dbReference>
<feature type="compositionally biased region" description="Polar residues" evidence="1">
    <location>
        <begin position="16"/>
        <end position="30"/>
    </location>
</feature>
<protein>
    <submittedName>
        <fullName evidence="2">Uncharacterized protein</fullName>
    </submittedName>
</protein>
<evidence type="ECO:0000256" key="1">
    <source>
        <dbReference type="SAM" id="MobiDB-lite"/>
    </source>
</evidence>
<dbReference type="Proteomes" id="UP000276133">
    <property type="component" value="Unassembled WGS sequence"/>
</dbReference>
<evidence type="ECO:0000313" key="2">
    <source>
        <dbReference type="EMBL" id="RMZ95464.1"/>
    </source>
</evidence>
<evidence type="ECO:0000313" key="3">
    <source>
        <dbReference type="Proteomes" id="UP000276133"/>
    </source>
</evidence>
<keyword evidence="3" id="KW-1185">Reference proteome</keyword>
<feature type="region of interest" description="Disordered" evidence="1">
    <location>
        <begin position="1"/>
        <end position="30"/>
    </location>
</feature>
<organism evidence="2 3">
    <name type="scientific">Brachionus plicatilis</name>
    <name type="common">Marine rotifer</name>
    <name type="synonym">Brachionus muelleri</name>
    <dbReference type="NCBI Taxonomy" id="10195"/>
    <lineage>
        <taxon>Eukaryota</taxon>
        <taxon>Metazoa</taxon>
        <taxon>Spiralia</taxon>
        <taxon>Gnathifera</taxon>
        <taxon>Rotifera</taxon>
        <taxon>Eurotatoria</taxon>
        <taxon>Monogononta</taxon>
        <taxon>Pseudotrocha</taxon>
        <taxon>Ploima</taxon>
        <taxon>Brachionidae</taxon>
        <taxon>Brachionus</taxon>
    </lineage>
</organism>
<dbReference type="AlphaFoldDB" id="A0A3M7P9S3"/>
<accession>A0A3M7P9S3</accession>
<comment type="caution">
    <text evidence="2">The sequence shown here is derived from an EMBL/GenBank/DDBJ whole genome shotgun (WGS) entry which is preliminary data.</text>
</comment>
<sequence>MNIPLERKRRPGRPKATTNALTRQPNETQNVNVLCTSVSEQSDSDEPPVQQPISKKIRLEETLTVIPQPQVKKKCGRPVGSNKQKKKQIEYHFCLY</sequence>
<gene>
    <name evidence="2" type="ORF">BpHYR1_025513</name>
</gene>
<proteinExistence type="predicted"/>